<sequence>MAIVIGQRAFGAYKRNALGHPRMMKVKVYTGRRTERSKSRSPEPFAAPISPSRRTKRPYDDTEDGRIPLQAIDANRPTKKPRSMLSTWAGTNKNQSNDDDDDDEEEDSTNNEEDFMDTLEQAFEKGAYEIHAPQRKIAVPKSRKQAPANNPQASQSSIQSNKPRRGKPSQNQELPKTYEHTKNRKKWNVALPSWNGGPKGENSWMQKKDTTMLKAELQKRGISHLFNDPKPPKRAMVHALMKWDNDKTVNGLKAEIHARGRGLANLIDPSWGTDEVHELIALLDEDDRHTDENGVPYDYQLADFDWEGVEAGYGAMSYKEIVAVVSKKWRFLSEGPGRTPKRDLILRATQDEWAEFISEGEPCRAFFYPGCSHSTVDCTKKGPECEQCDSLRKFLNIYDLMAIFPTVGTLRADGAWEGMSYLESEDRDDEAEEDSQSEDTGDESDEEEL</sequence>
<feature type="compositionally biased region" description="Acidic residues" evidence="1">
    <location>
        <begin position="423"/>
        <end position="449"/>
    </location>
</feature>
<protein>
    <submittedName>
        <fullName evidence="2">Uncharacterized protein</fullName>
    </submittedName>
</protein>
<evidence type="ECO:0000313" key="3">
    <source>
        <dbReference type="Proteomes" id="UP000799750"/>
    </source>
</evidence>
<feature type="region of interest" description="Disordered" evidence="1">
    <location>
        <begin position="421"/>
        <end position="449"/>
    </location>
</feature>
<keyword evidence="3" id="KW-1185">Reference proteome</keyword>
<feature type="compositionally biased region" description="Polar residues" evidence="1">
    <location>
        <begin position="147"/>
        <end position="161"/>
    </location>
</feature>
<feature type="region of interest" description="Disordered" evidence="1">
    <location>
        <begin position="137"/>
        <end position="205"/>
    </location>
</feature>
<accession>A0A6A6R566</accession>
<dbReference type="EMBL" id="MU004183">
    <property type="protein sequence ID" value="KAF2499925.1"/>
    <property type="molecule type" value="Genomic_DNA"/>
</dbReference>
<feature type="compositionally biased region" description="Basic and acidic residues" evidence="1">
    <location>
        <begin position="57"/>
        <end position="66"/>
    </location>
</feature>
<evidence type="ECO:0000256" key="1">
    <source>
        <dbReference type="SAM" id="MobiDB-lite"/>
    </source>
</evidence>
<feature type="region of interest" description="Disordered" evidence="1">
    <location>
        <begin position="29"/>
        <end position="112"/>
    </location>
</feature>
<feature type="compositionally biased region" description="Acidic residues" evidence="1">
    <location>
        <begin position="97"/>
        <end position="112"/>
    </location>
</feature>
<feature type="compositionally biased region" description="Polar residues" evidence="1">
    <location>
        <begin position="84"/>
        <end position="95"/>
    </location>
</feature>
<gene>
    <name evidence="2" type="ORF">BU16DRAFT_534570</name>
</gene>
<name>A0A6A6R566_9PEZI</name>
<proteinExistence type="predicted"/>
<organism evidence="2 3">
    <name type="scientific">Lophium mytilinum</name>
    <dbReference type="NCBI Taxonomy" id="390894"/>
    <lineage>
        <taxon>Eukaryota</taxon>
        <taxon>Fungi</taxon>
        <taxon>Dikarya</taxon>
        <taxon>Ascomycota</taxon>
        <taxon>Pezizomycotina</taxon>
        <taxon>Dothideomycetes</taxon>
        <taxon>Pleosporomycetidae</taxon>
        <taxon>Mytilinidiales</taxon>
        <taxon>Mytilinidiaceae</taxon>
        <taxon>Lophium</taxon>
    </lineage>
</organism>
<dbReference type="Proteomes" id="UP000799750">
    <property type="component" value="Unassembled WGS sequence"/>
</dbReference>
<evidence type="ECO:0000313" key="2">
    <source>
        <dbReference type="EMBL" id="KAF2499925.1"/>
    </source>
</evidence>
<reference evidence="2" key="1">
    <citation type="journal article" date="2020" name="Stud. Mycol.">
        <title>101 Dothideomycetes genomes: a test case for predicting lifestyles and emergence of pathogens.</title>
        <authorList>
            <person name="Haridas S."/>
            <person name="Albert R."/>
            <person name="Binder M."/>
            <person name="Bloem J."/>
            <person name="Labutti K."/>
            <person name="Salamov A."/>
            <person name="Andreopoulos B."/>
            <person name="Baker S."/>
            <person name="Barry K."/>
            <person name="Bills G."/>
            <person name="Bluhm B."/>
            <person name="Cannon C."/>
            <person name="Castanera R."/>
            <person name="Culley D."/>
            <person name="Daum C."/>
            <person name="Ezra D."/>
            <person name="Gonzalez J."/>
            <person name="Henrissat B."/>
            <person name="Kuo A."/>
            <person name="Liang C."/>
            <person name="Lipzen A."/>
            <person name="Lutzoni F."/>
            <person name="Magnuson J."/>
            <person name="Mondo S."/>
            <person name="Nolan M."/>
            <person name="Ohm R."/>
            <person name="Pangilinan J."/>
            <person name="Park H.-J."/>
            <person name="Ramirez L."/>
            <person name="Alfaro M."/>
            <person name="Sun H."/>
            <person name="Tritt A."/>
            <person name="Yoshinaga Y."/>
            <person name="Zwiers L.-H."/>
            <person name="Turgeon B."/>
            <person name="Goodwin S."/>
            <person name="Spatafora J."/>
            <person name="Crous P."/>
            <person name="Grigoriev I."/>
        </authorList>
    </citation>
    <scope>NUCLEOTIDE SEQUENCE</scope>
    <source>
        <strain evidence="2">CBS 269.34</strain>
    </source>
</reference>
<dbReference type="AlphaFoldDB" id="A0A6A6R566"/>
<dbReference type="OrthoDB" id="10458396at2759"/>
<feature type="compositionally biased region" description="Basic and acidic residues" evidence="1">
    <location>
        <begin position="32"/>
        <end position="41"/>
    </location>
</feature>